<evidence type="ECO:0000256" key="7">
    <source>
        <dbReference type="ARBA" id="ARBA00022824"/>
    </source>
</evidence>
<protein>
    <submittedName>
        <fullName evidence="14">Cytochrome P450 3A5</fullName>
    </submittedName>
</protein>
<feature type="transmembrane region" description="Helical" evidence="13">
    <location>
        <begin position="214"/>
        <end position="234"/>
    </location>
</feature>
<evidence type="ECO:0000256" key="12">
    <source>
        <dbReference type="ARBA" id="ARBA00023136"/>
    </source>
</evidence>
<evidence type="ECO:0000256" key="3">
    <source>
        <dbReference type="ARBA" id="ARBA00004406"/>
    </source>
</evidence>
<dbReference type="GO" id="GO:0005506">
    <property type="term" value="F:iron ion binding"/>
    <property type="evidence" value="ECO:0007669"/>
    <property type="project" value="InterPro"/>
</dbReference>
<dbReference type="InterPro" id="IPR002402">
    <property type="entry name" value="Cyt_P450_E_grp-II"/>
</dbReference>
<comment type="cofactor">
    <cofactor evidence="1">
        <name>heme</name>
        <dbReference type="ChEBI" id="CHEBI:30413"/>
    </cofactor>
</comment>
<comment type="similarity">
    <text evidence="4">Belongs to the cytochrome P450 family.</text>
</comment>
<keyword evidence="15" id="KW-1185">Reference proteome</keyword>
<keyword evidence="9" id="KW-0560">Oxidoreductase</keyword>
<sequence length="444" mass="51139">MLDINNFTWILAAVIVFFTFLKWYVARNDDYWKKKGIPYLPRMSLLTMHRMLKREGTAPFIKSLCNSNLGRVYGGFEGADPIVIVTEPDLLRDILVKDFHIFPNRRMMETGDTVADSALNNLTGEQWKRIRTIITPAFTSKRMRVMGSIINDCSKTVLEMCEKRSEEGKPVDCKGLFGAFTMDVIANSAFGTQIDSQNDPNNEFVTRVRRVFEGFNFTTMLLAFALPVWIWKFLPSSFHPLKFDRDDFFRDVTRNVIKKRKETGRRYNDFLQILMDAADETRHAEHLDLAEDETDRFGSIVNDGLSPSLKYKKLSETELLAQCVLFFLVGYETTATMITFTAYSLAVNPDCQEKLIKEIDEAFQKHGEMSHDAVREMKVLDAVISETLRMHPPLGSLERTAVEKYELRNTGIVVEKGMRVGIPTYGIHYDPEFFEDPETFNPER</sequence>
<evidence type="ECO:0000256" key="9">
    <source>
        <dbReference type="ARBA" id="ARBA00023002"/>
    </source>
</evidence>
<comment type="caution">
    <text evidence="14">The sequence shown here is derived from an EMBL/GenBank/DDBJ whole genome shotgun (WGS) entry which is preliminary data.</text>
</comment>
<evidence type="ECO:0000256" key="10">
    <source>
        <dbReference type="ARBA" id="ARBA00023004"/>
    </source>
</evidence>
<dbReference type="GO" id="GO:0008395">
    <property type="term" value="F:steroid hydroxylase activity"/>
    <property type="evidence" value="ECO:0007669"/>
    <property type="project" value="TreeGrafter"/>
</dbReference>
<dbReference type="GO" id="GO:0005789">
    <property type="term" value="C:endoplasmic reticulum membrane"/>
    <property type="evidence" value="ECO:0007669"/>
    <property type="project" value="UniProtKB-SubCell"/>
</dbReference>
<gene>
    <name evidence="14" type="primary">CYP3A5_1</name>
    <name evidence="14" type="ORF">AVEN_65971_1</name>
</gene>
<evidence type="ECO:0000256" key="8">
    <source>
        <dbReference type="ARBA" id="ARBA00022848"/>
    </source>
</evidence>
<dbReference type="PANTHER" id="PTHR24302">
    <property type="entry name" value="CYTOCHROME P450 FAMILY 3"/>
    <property type="match status" value="1"/>
</dbReference>
<evidence type="ECO:0000256" key="13">
    <source>
        <dbReference type="SAM" id="Phobius"/>
    </source>
</evidence>
<dbReference type="Proteomes" id="UP000499080">
    <property type="component" value="Unassembled WGS sequence"/>
</dbReference>
<dbReference type="OrthoDB" id="6425091at2759"/>
<evidence type="ECO:0000256" key="5">
    <source>
        <dbReference type="ARBA" id="ARBA00022617"/>
    </source>
</evidence>
<dbReference type="EMBL" id="BGPR01001134">
    <property type="protein sequence ID" value="GBM46368.1"/>
    <property type="molecule type" value="Genomic_DNA"/>
</dbReference>
<keyword evidence="6" id="KW-0479">Metal-binding</keyword>
<dbReference type="InterPro" id="IPR001128">
    <property type="entry name" value="Cyt_P450"/>
</dbReference>
<evidence type="ECO:0000256" key="2">
    <source>
        <dbReference type="ARBA" id="ARBA00004174"/>
    </source>
</evidence>
<organism evidence="14 15">
    <name type="scientific">Araneus ventricosus</name>
    <name type="common">Orbweaver spider</name>
    <name type="synonym">Epeira ventricosa</name>
    <dbReference type="NCBI Taxonomy" id="182803"/>
    <lineage>
        <taxon>Eukaryota</taxon>
        <taxon>Metazoa</taxon>
        <taxon>Ecdysozoa</taxon>
        <taxon>Arthropoda</taxon>
        <taxon>Chelicerata</taxon>
        <taxon>Arachnida</taxon>
        <taxon>Araneae</taxon>
        <taxon>Araneomorphae</taxon>
        <taxon>Entelegynae</taxon>
        <taxon>Araneoidea</taxon>
        <taxon>Araneidae</taxon>
        <taxon>Araneus</taxon>
    </lineage>
</organism>
<evidence type="ECO:0000256" key="11">
    <source>
        <dbReference type="ARBA" id="ARBA00023033"/>
    </source>
</evidence>
<comment type="subcellular location">
    <subcellularLocation>
        <location evidence="3">Endoplasmic reticulum membrane</location>
        <topology evidence="3">Peripheral membrane protein</topology>
    </subcellularLocation>
    <subcellularLocation>
        <location evidence="2">Microsome membrane</location>
        <topology evidence="2">Peripheral membrane protein</topology>
    </subcellularLocation>
</comment>
<dbReference type="SUPFAM" id="SSF48264">
    <property type="entry name" value="Cytochrome P450"/>
    <property type="match status" value="1"/>
</dbReference>
<reference evidence="14 15" key="1">
    <citation type="journal article" date="2019" name="Sci. Rep.">
        <title>Orb-weaving spider Araneus ventricosus genome elucidates the spidroin gene catalogue.</title>
        <authorList>
            <person name="Kono N."/>
            <person name="Nakamura H."/>
            <person name="Ohtoshi R."/>
            <person name="Moran D.A.P."/>
            <person name="Shinohara A."/>
            <person name="Yoshida Y."/>
            <person name="Fujiwara M."/>
            <person name="Mori M."/>
            <person name="Tomita M."/>
            <person name="Arakawa K."/>
        </authorList>
    </citation>
    <scope>NUCLEOTIDE SEQUENCE [LARGE SCALE GENOMIC DNA]</scope>
</reference>
<dbReference type="InterPro" id="IPR036396">
    <property type="entry name" value="Cyt_P450_sf"/>
</dbReference>
<keyword evidence="13" id="KW-1133">Transmembrane helix</keyword>
<keyword evidence="11" id="KW-0503">Monooxygenase</keyword>
<evidence type="ECO:0000313" key="14">
    <source>
        <dbReference type="EMBL" id="GBM46368.1"/>
    </source>
</evidence>
<dbReference type="FunFam" id="1.10.630.10:FF:000182">
    <property type="entry name" value="Cytochrome P450 3A4"/>
    <property type="match status" value="1"/>
</dbReference>
<dbReference type="Pfam" id="PF00067">
    <property type="entry name" value="p450"/>
    <property type="match status" value="1"/>
</dbReference>
<evidence type="ECO:0000256" key="1">
    <source>
        <dbReference type="ARBA" id="ARBA00001971"/>
    </source>
</evidence>
<keyword evidence="12 13" id="KW-0472">Membrane</keyword>
<dbReference type="InterPro" id="IPR050705">
    <property type="entry name" value="Cytochrome_P450_3A"/>
</dbReference>
<evidence type="ECO:0000256" key="6">
    <source>
        <dbReference type="ARBA" id="ARBA00022723"/>
    </source>
</evidence>
<dbReference type="GO" id="GO:0016712">
    <property type="term" value="F:oxidoreductase activity, acting on paired donors, with incorporation or reduction of molecular oxygen, reduced flavin or flavoprotein as one donor, and incorporation of one atom of oxygen"/>
    <property type="evidence" value="ECO:0007669"/>
    <property type="project" value="InterPro"/>
</dbReference>
<dbReference type="InterPro" id="IPR008072">
    <property type="entry name" value="Cyt_P450_E_CYP3A"/>
</dbReference>
<dbReference type="AlphaFoldDB" id="A0A4Y2G146"/>
<name>A0A4Y2G146_ARAVE</name>
<dbReference type="PRINTS" id="PR01689">
    <property type="entry name" value="EP450IICYP3A"/>
</dbReference>
<dbReference type="GO" id="GO:0020037">
    <property type="term" value="F:heme binding"/>
    <property type="evidence" value="ECO:0007669"/>
    <property type="project" value="InterPro"/>
</dbReference>
<accession>A0A4Y2G146</accession>
<keyword evidence="8" id="KW-0492">Microsome</keyword>
<keyword evidence="10" id="KW-0408">Iron</keyword>
<dbReference type="PRINTS" id="PR00464">
    <property type="entry name" value="EP450II"/>
</dbReference>
<keyword evidence="13" id="KW-0812">Transmembrane</keyword>
<dbReference type="PANTHER" id="PTHR24302:SF15">
    <property type="entry name" value="FATTY-ACID PEROXYGENASE"/>
    <property type="match status" value="1"/>
</dbReference>
<proteinExistence type="inferred from homology"/>
<evidence type="ECO:0000313" key="15">
    <source>
        <dbReference type="Proteomes" id="UP000499080"/>
    </source>
</evidence>
<dbReference type="PRINTS" id="PR00385">
    <property type="entry name" value="P450"/>
</dbReference>
<keyword evidence="5" id="KW-0349">Heme</keyword>
<dbReference type="Gene3D" id="1.10.630.10">
    <property type="entry name" value="Cytochrome P450"/>
    <property type="match status" value="1"/>
</dbReference>
<feature type="transmembrane region" description="Helical" evidence="13">
    <location>
        <begin position="6"/>
        <end position="25"/>
    </location>
</feature>
<dbReference type="CDD" id="cd11055">
    <property type="entry name" value="CYP3A-like"/>
    <property type="match status" value="1"/>
</dbReference>
<keyword evidence="7" id="KW-0256">Endoplasmic reticulum</keyword>
<evidence type="ECO:0000256" key="4">
    <source>
        <dbReference type="ARBA" id="ARBA00010617"/>
    </source>
</evidence>